<organism evidence="2 3">
    <name type="scientific">Oryza meyeriana var. granulata</name>
    <dbReference type="NCBI Taxonomy" id="110450"/>
    <lineage>
        <taxon>Eukaryota</taxon>
        <taxon>Viridiplantae</taxon>
        <taxon>Streptophyta</taxon>
        <taxon>Embryophyta</taxon>
        <taxon>Tracheophyta</taxon>
        <taxon>Spermatophyta</taxon>
        <taxon>Magnoliopsida</taxon>
        <taxon>Liliopsida</taxon>
        <taxon>Poales</taxon>
        <taxon>Poaceae</taxon>
        <taxon>BOP clade</taxon>
        <taxon>Oryzoideae</taxon>
        <taxon>Oryzeae</taxon>
        <taxon>Oryzinae</taxon>
        <taxon>Oryza</taxon>
        <taxon>Oryza meyeriana</taxon>
    </lineage>
</organism>
<feature type="region of interest" description="Disordered" evidence="1">
    <location>
        <begin position="147"/>
        <end position="184"/>
    </location>
</feature>
<evidence type="ECO:0000256" key="1">
    <source>
        <dbReference type="SAM" id="MobiDB-lite"/>
    </source>
</evidence>
<sequence length="184" mass="19362">MDVEKEKEPATVRTEGRRGNGGRVPQAETMGRQCGATDNRGNTAAVVPCSICLQCCSRLGHSPTPATATGSGAVVAFSALSSAYLPHADTAGRSGRQHASGPRLPHVNLRQPPSFPRSSTSPCSPCGRRERCRSLSLRSWAAVVEKEEDGDVEAGPTWRSIIAGGGREGKARGDTVHTNWSKGV</sequence>
<feature type="compositionally biased region" description="Basic and acidic residues" evidence="1">
    <location>
        <begin position="1"/>
        <end position="18"/>
    </location>
</feature>
<proteinExistence type="predicted"/>
<dbReference type="Proteomes" id="UP000479710">
    <property type="component" value="Unassembled WGS sequence"/>
</dbReference>
<feature type="region of interest" description="Disordered" evidence="1">
    <location>
        <begin position="88"/>
        <end position="122"/>
    </location>
</feature>
<dbReference type="EMBL" id="SPHZ02000005">
    <property type="protein sequence ID" value="KAF0921112.1"/>
    <property type="molecule type" value="Genomic_DNA"/>
</dbReference>
<comment type="caution">
    <text evidence="2">The sequence shown here is derived from an EMBL/GenBank/DDBJ whole genome shotgun (WGS) entry which is preliminary data.</text>
</comment>
<keyword evidence="3" id="KW-1185">Reference proteome</keyword>
<protein>
    <submittedName>
        <fullName evidence="2">Uncharacterized protein</fullName>
    </submittedName>
</protein>
<accession>A0A6G1E9J9</accession>
<gene>
    <name evidence="2" type="ORF">E2562_038645</name>
</gene>
<reference evidence="2 3" key="1">
    <citation type="submission" date="2019-11" db="EMBL/GenBank/DDBJ databases">
        <title>Whole genome sequence of Oryza granulata.</title>
        <authorList>
            <person name="Li W."/>
        </authorList>
    </citation>
    <scope>NUCLEOTIDE SEQUENCE [LARGE SCALE GENOMIC DNA]</scope>
    <source>
        <strain evidence="3">cv. Menghai</strain>
        <tissue evidence="2">Leaf</tissue>
    </source>
</reference>
<evidence type="ECO:0000313" key="2">
    <source>
        <dbReference type="EMBL" id="KAF0921112.1"/>
    </source>
</evidence>
<feature type="region of interest" description="Disordered" evidence="1">
    <location>
        <begin position="1"/>
        <end position="28"/>
    </location>
</feature>
<dbReference type="AlphaFoldDB" id="A0A6G1E9J9"/>
<name>A0A6G1E9J9_9ORYZ</name>
<evidence type="ECO:0000313" key="3">
    <source>
        <dbReference type="Proteomes" id="UP000479710"/>
    </source>
</evidence>